<dbReference type="Proteomes" id="UP000187012">
    <property type="component" value="Unassembled WGS sequence"/>
</dbReference>
<evidence type="ECO:0000313" key="2">
    <source>
        <dbReference type="Proteomes" id="UP000187012"/>
    </source>
</evidence>
<organism evidence="1 2">
    <name type="scientific">Paraburkholderia ribeironis</name>
    <dbReference type="NCBI Taxonomy" id="1247936"/>
    <lineage>
        <taxon>Bacteria</taxon>
        <taxon>Pseudomonadati</taxon>
        <taxon>Pseudomonadota</taxon>
        <taxon>Betaproteobacteria</taxon>
        <taxon>Burkholderiales</taxon>
        <taxon>Burkholderiaceae</taxon>
        <taxon>Paraburkholderia</taxon>
    </lineage>
</organism>
<dbReference type="AlphaFoldDB" id="A0A1N7RSR3"/>
<reference evidence="1 2" key="1">
    <citation type="submission" date="2016-12" db="EMBL/GenBank/DDBJ databases">
        <authorList>
            <person name="Song W.-J."/>
            <person name="Kurnit D.M."/>
        </authorList>
    </citation>
    <scope>NUCLEOTIDE SEQUENCE [LARGE SCALE GENOMIC DNA]</scope>
    <source>
        <strain evidence="1 2">STM7296</strain>
    </source>
</reference>
<evidence type="ECO:0000313" key="1">
    <source>
        <dbReference type="EMBL" id="SIT38155.1"/>
    </source>
</evidence>
<proteinExistence type="predicted"/>
<name>A0A1N7RSR3_9BURK</name>
<dbReference type="EMBL" id="CYGX02000014">
    <property type="protein sequence ID" value="SIT38155.1"/>
    <property type="molecule type" value="Genomic_DNA"/>
</dbReference>
<dbReference type="STRING" id="1247936.BN2475_140031"/>
<gene>
    <name evidence="1" type="ORF">BN2475_140031</name>
</gene>
<sequence length="72" mass="8187">MESIKLISRFMVGLQGLLMLAHGYADPLIARYAWLTTSMARTEPPRLLESGEAKQSYRSTRWDLRRSCAQGV</sequence>
<protein>
    <submittedName>
        <fullName evidence="1">Uncharacterized protein</fullName>
    </submittedName>
</protein>
<accession>A0A1N7RSR3</accession>
<keyword evidence="2" id="KW-1185">Reference proteome</keyword>